<comment type="caution">
    <text evidence="1">The sequence shown here is derived from an EMBL/GenBank/DDBJ whole genome shotgun (WGS) entry which is preliminary data.</text>
</comment>
<accession>A0A8H7F6G6</accession>
<gene>
    <name evidence="1" type="ORF">Agabi119p4_3071</name>
</gene>
<dbReference type="Proteomes" id="UP000629468">
    <property type="component" value="Unassembled WGS sequence"/>
</dbReference>
<organism evidence="1 2">
    <name type="scientific">Agaricus bisporus var. burnettii</name>
    <dbReference type="NCBI Taxonomy" id="192524"/>
    <lineage>
        <taxon>Eukaryota</taxon>
        <taxon>Fungi</taxon>
        <taxon>Dikarya</taxon>
        <taxon>Basidiomycota</taxon>
        <taxon>Agaricomycotina</taxon>
        <taxon>Agaricomycetes</taxon>
        <taxon>Agaricomycetidae</taxon>
        <taxon>Agaricales</taxon>
        <taxon>Agaricineae</taxon>
        <taxon>Agaricaceae</taxon>
        <taxon>Agaricus</taxon>
    </lineage>
</organism>
<evidence type="ECO:0000313" key="2">
    <source>
        <dbReference type="Proteomes" id="UP000629468"/>
    </source>
</evidence>
<sequence>MSRPRGSPSTLAIISVAPEPCTQSDSGIIFTTDIRRLWLRIHDIRLDFTPLLPPPTALSRRPTTMCYRNLYLDRYKCTHSIFKQEQKVDCERPNCLLSAQHPINCSEGQLCRCQRYQDQPARYFRDMPRLCPKCVSGN</sequence>
<proteinExistence type="predicted"/>
<dbReference type="EMBL" id="JABXXO010000004">
    <property type="protein sequence ID" value="KAF7778726.1"/>
    <property type="molecule type" value="Genomic_DNA"/>
</dbReference>
<reference evidence="1 2" key="1">
    <citation type="journal article" name="Sci. Rep.">
        <title>Telomere-to-telomere assembled and centromere annotated genomes of the two main subspecies of the button mushroom Agaricus bisporus reveal especially polymorphic chromosome ends.</title>
        <authorList>
            <person name="Sonnenberg A.S.M."/>
            <person name="Sedaghat-Telgerd N."/>
            <person name="Lavrijssen B."/>
            <person name="Ohm R.A."/>
            <person name="Hendrickx P.M."/>
            <person name="Scholtmeijer K."/>
            <person name="Baars J.J.P."/>
            <person name="van Peer A."/>
        </authorList>
    </citation>
    <scope>NUCLEOTIDE SEQUENCE [LARGE SCALE GENOMIC DNA]</scope>
    <source>
        <strain evidence="1 2">H119_p4</strain>
    </source>
</reference>
<dbReference type="AlphaFoldDB" id="A0A8H7F6G6"/>
<evidence type="ECO:0000313" key="1">
    <source>
        <dbReference type="EMBL" id="KAF7778726.1"/>
    </source>
</evidence>
<protein>
    <submittedName>
        <fullName evidence="1">Uncharacterized protein</fullName>
    </submittedName>
</protein>
<name>A0A8H7F6G6_AGABI</name>